<feature type="active site" description="Proton donor" evidence="4">
    <location>
        <position position="126"/>
    </location>
</feature>
<keyword evidence="3 4" id="KW-0658">Purine biosynthesis</keyword>
<dbReference type="Pfam" id="PF00551">
    <property type="entry name" value="Formyl_trans_N"/>
    <property type="match status" value="1"/>
</dbReference>
<comment type="pathway">
    <text evidence="1 4">Purine metabolism; IMP biosynthesis via de novo pathway; N(2)-formyl-N(1)-(5-phospho-D-ribosyl)glycinamide from N(1)-(5-phospho-D-ribosyl)glycinamide (10-formyl THF route): step 1/1.</text>
</comment>
<proteinExistence type="inferred from homology"/>
<dbReference type="NCBIfam" id="TIGR00639">
    <property type="entry name" value="PurN"/>
    <property type="match status" value="1"/>
</dbReference>
<evidence type="ECO:0000259" key="5">
    <source>
        <dbReference type="Pfam" id="PF00551"/>
    </source>
</evidence>
<dbReference type="InterPro" id="IPR036477">
    <property type="entry name" value="Formyl_transf_N_sf"/>
</dbReference>
<comment type="function">
    <text evidence="4">Catalyzes the transfer of a formyl group from 10-formyltetrahydrofolate to 5-phospho-ribosyl-glycinamide (GAR), producing 5-phospho-ribosyl-N-formylglycinamide (FGAR) and tetrahydrofolate.</text>
</comment>
<name>A0A378WVT0_9NEIS</name>
<dbReference type="Gene3D" id="3.40.50.170">
    <property type="entry name" value="Formyl transferase, N-terminal domain"/>
    <property type="match status" value="1"/>
</dbReference>
<dbReference type="AlphaFoldDB" id="A0A378WVT0"/>
<feature type="binding site" evidence="4">
    <location>
        <begin position="32"/>
        <end position="34"/>
    </location>
    <ligand>
        <name>N(1)-(5-phospho-beta-D-ribosyl)glycinamide</name>
        <dbReference type="ChEBI" id="CHEBI:143788"/>
    </ligand>
</feature>
<feature type="binding site" evidence="4">
    <location>
        <position position="82"/>
    </location>
    <ligand>
        <name>(6R)-10-formyltetrahydrofolate</name>
        <dbReference type="ChEBI" id="CHEBI:195366"/>
    </ligand>
</feature>
<dbReference type="InterPro" id="IPR004607">
    <property type="entry name" value="GART"/>
</dbReference>
<dbReference type="HAMAP" id="MF_01930">
    <property type="entry name" value="PurN"/>
    <property type="match status" value="1"/>
</dbReference>
<feature type="domain" description="Formyl transferase N-terminal" evidence="5">
    <location>
        <begin position="22"/>
        <end position="199"/>
    </location>
</feature>
<feature type="site" description="Raises pKa of active site His" evidence="4">
    <location>
        <position position="162"/>
    </location>
</feature>
<dbReference type="GO" id="GO:0004644">
    <property type="term" value="F:phosphoribosylglycinamide formyltransferase activity"/>
    <property type="evidence" value="ECO:0007669"/>
    <property type="project" value="UniProtKB-UniRule"/>
</dbReference>
<dbReference type="FunFam" id="3.40.50.170:FF:000007">
    <property type="entry name" value="Phosphoribosylglycinamide formyltransferase"/>
    <property type="match status" value="1"/>
</dbReference>
<protein>
    <recommendedName>
        <fullName evidence="4">Phosphoribosylglycinamide formyltransferase</fullName>
        <ecNumber evidence="4">2.1.2.2</ecNumber>
    </recommendedName>
    <alternativeName>
        <fullName evidence="4">5'-phosphoribosylglycinamide transformylase</fullName>
    </alternativeName>
    <alternativeName>
        <fullName evidence="4">GAR transformylase</fullName>
        <shortName evidence="4">GART</shortName>
    </alternativeName>
</protein>
<accession>A0A378WVT0</accession>
<dbReference type="PANTHER" id="PTHR43369:SF2">
    <property type="entry name" value="PHOSPHORIBOSYLGLYCINAMIDE FORMYLTRANSFERASE"/>
    <property type="match status" value="1"/>
</dbReference>
<dbReference type="GO" id="GO:0006189">
    <property type="term" value="P:'de novo' IMP biosynthetic process"/>
    <property type="evidence" value="ECO:0007669"/>
    <property type="project" value="UniProtKB-UniRule"/>
</dbReference>
<sequence>MPLQHNQCGDMLIPFQGRLNMKNIVILISGRGSNMQAIVDARIPNVRIAAVLSNNEHAAGLAWAAQRGIATDSLNHKQFADRSAFDRAMMEKIDAYQPDLIVLAGFMRILTPEFCRHYEGRLINIHPSLLPAFTGLHTHERVIEAGCRIAGCTIHFVTPELDCGPIIAQGAVPVFDDDTADTLAARVLKVEHQLFPQAVADFAAGRLKIDGNRVIRTPSAKLESQLLA</sequence>
<comment type="catalytic activity">
    <reaction evidence="4">
        <text>N(1)-(5-phospho-beta-D-ribosyl)glycinamide + (6R)-10-formyltetrahydrofolate = N(2)-formyl-N(1)-(5-phospho-beta-D-ribosyl)glycinamide + (6S)-5,6,7,8-tetrahydrofolate + H(+)</text>
        <dbReference type="Rhea" id="RHEA:15053"/>
        <dbReference type="ChEBI" id="CHEBI:15378"/>
        <dbReference type="ChEBI" id="CHEBI:57453"/>
        <dbReference type="ChEBI" id="CHEBI:143788"/>
        <dbReference type="ChEBI" id="CHEBI:147286"/>
        <dbReference type="ChEBI" id="CHEBI:195366"/>
        <dbReference type="EC" id="2.1.2.2"/>
    </reaction>
</comment>
<dbReference type="SUPFAM" id="SSF53328">
    <property type="entry name" value="Formyltransferase"/>
    <property type="match status" value="1"/>
</dbReference>
<gene>
    <name evidence="4 6" type="primary">purN</name>
    <name evidence="6" type="ORF">NCTC12229_02059</name>
</gene>
<organism evidence="6 7">
    <name type="scientific">Neisseria zoodegmatis</name>
    <dbReference type="NCBI Taxonomy" id="326523"/>
    <lineage>
        <taxon>Bacteria</taxon>
        <taxon>Pseudomonadati</taxon>
        <taxon>Pseudomonadota</taxon>
        <taxon>Betaproteobacteria</taxon>
        <taxon>Neisseriales</taxon>
        <taxon>Neisseriaceae</taxon>
        <taxon>Neisseria</taxon>
    </lineage>
</organism>
<dbReference type="EC" id="2.1.2.2" evidence="4"/>
<evidence type="ECO:0000256" key="1">
    <source>
        <dbReference type="ARBA" id="ARBA00005054"/>
    </source>
</evidence>
<comment type="similarity">
    <text evidence="4">Belongs to the GART family.</text>
</comment>
<dbReference type="InterPro" id="IPR002376">
    <property type="entry name" value="Formyl_transf_N"/>
</dbReference>
<dbReference type="GO" id="GO:0005829">
    <property type="term" value="C:cytosol"/>
    <property type="evidence" value="ECO:0007669"/>
    <property type="project" value="TreeGrafter"/>
</dbReference>
<keyword evidence="2 4" id="KW-0808">Transferase</keyword>
<evidence type="ECO:0000256" key="2">
    <source>
        <dbReference type="ARBA" id="ARBA00022679"/>
    </source>
</evidence>
<evidence type="ECO:0000313" key="7">
    <source>
        <dbReference type="Proteomes" id="UP000254055"/>
    </source>
</evidence>
<dbReference type="UniPathway" id="UPA00074">
    <property type="reaction ID" value="UER00126"/>
</dbReference>
<reference evidence="6 7" key="1">
    <citation type="submission" date="2018-06" db="EMBL/GenBank/DDBJ databases">
        <authorList>
            <consortium name="Pathogen Informatics"/>
            <person name="Doyle S."/>
        </authorList>
    </citation>
    <scope>NUCLEOTIDE SEQUENCE [LARGE SCALE GENOMIC DNA]</scope>
    <source>
        <strain evidence="6 7">NCTC12229</strain>
    </source>
</reference>
<dbReference type="CDD" id="cd08645">
    <property type="entry name" value="FMT_core_GART"/>
    <property type="match status" value="1"/>
</dbReference>
<evidence type="ECO:0000256" key="3">
    <source>
        <dbReference type="ARBA" id="ARBA00022755"/>
    </source>
</evidence>
<evidence type="ECO:0000313" key="6">
    <source>
        <dbReference type="EMBL" id="SUA44561.1"/>
    </source>
</evidence>
<dbReference type="PANTHER" id="PTHR43369">
    <property type="entry name" value="PHOSPHORIBOSYLGLYCINAMIDE FORMYLTRANSFERASE"/>
    <property type="match status" value="1"/>
</dbReference>
<feature type="binding site" evidence="4">
    <location>
        <begin position="107"/>
        <end position="110"/>
    </location>
    <ligand>
        <name>(6R)-10-formyltetrahydrofolate</name>
        <dbReference type="ChEBI" id="CHEBI:195366"/>
    </ligand>
</feature>
<feature type="binding site" evidence="4">
    <location>
        <position position="124"/>
    </location>
    <ligand>
        <name>(6R)-10-formyltetrahydrofolate</name>
        <dbReference type="ChEBI" id="CHEBI:195366"/>
    </ligand>
</feature>
<dbReference type="Proteomes" id="UP000254055">
    <property type="component" value="Unassembled WGS sequence"/>
</dbReference>
<evidence type="ECO:0000256" key="4">
    <source>
        <dbReference type="HAMAP-Rule" id="MF_01930"/>
    </source>
</evidence>
<dbReference type="EMBL" id="UGRS01000002">
    <property type="protein sequence ID" value="SUA44561.1"/>
    <property type="molecule type" value="Genomic_DNA"/>
</dbReference>